<dbReference type="GO" id="GO:0006094">
    <property type="term" value="P:gluconeogenesis"/>
    <property type="evidence" value="ECO:0007669"/>
    <property type="project" value="UniProtKB-KW"/>
</dbReference>
<evidence type="ECO:0000256" key="3">
    <source>
        <dbReference type="ARBA" id="ARBA00022432"/>
    </source>
</evidence>
<dbReference type="InterPro" id="IPR056751">
    <property type="entry name" value="PAS_13"/>
</dbReference>
<evidence type="ECO:0000256" key="9">
    <source>
        <dbReference type="ARBA" id="ARBA00023163"/>
    </source>
</evidence>
<dbReference type="Proteomes" id="UP000249293">
    <property type="component" value="Chromosome 4"/>
</dbReference>
<dbReference type="GO" id="GO:0000977">
    <property type="term" value="F:RNA polymerase II transcription regulatory region sequence-specific DNA binding"/>
    <property type="evidence" value="ECO:0007669"/>
    <property type="project" value="TreeGrafter"/>
</dbReference>
<keyword evidence="3" id="KW-0312">Gluconeogenesis</keyword>
<dbReference type="CDD" id="cd00130">
    <property type="entry name" value="PAS"/>
    <property type="match status" value="1"/>
</dbReference>
<evidence type="ECO:0000256" key="13">
    <source>
        <dbReference type="SAM" id="MobiDB-lite"/>
    </source>
</evidence>
<evidence type="ECO:0000256" key="1">
    <source>
        <dbReference type="ARBA" id="ARBA00004123"/>
    </source>
</evidence>
<dbReference type="SUPFAM" id="SSF57701">
    <property type="entry name" value="Zn2/Cys6 DNA-binding domain"/>
    <property type="match status" value="1"/>
</dbReference>
<dbReference type="GO" id="GO:0000981">
    <property type="term" value="F:DNA-binding transcription factor activity, RNA polymerase II-specific"/>
    <property type="evidence" value="ECO:0007669"/>
    <property type="project" value="InterPro"/>
</dbReference>
<dbReference type="PROSITE" id="PS00463">
    <property type="entry name" value="ZN2_CY6_FUNGAL_1"/>
    <property type="match status" value="1"/>
</dbReference>
<dbReference type="VEuPathDB" id="FungiDB:C5L36_0D01690"/>
<keyword evidence="4" id="KW-0479">Metal-binding</keyword>
<comment type="similarity">
    <text evidence="2">Belongs to the ERT1/acuK family.</text>
</comment>
<evidence type="ECO:0000256" key="2">
    <source>
        <dbReference type="ARBA" id="ARBA00010855"/>
    </source>
</evidence>
<dbReference type="Gene3D" id="4.10.240.10">
    <property type="entry name" value="Zn(2)-C6 fungal-type DNA-binding domain"/>
    <property type="match status" value="1"/>
</dbReference>
<evidence type="ECO:0000256" key="4">
    <source>
        <dbReference type="ARBA" id="ARBA00022723"/>
    </source>
</evidence>
<organism evidence="15 16">
    <name type="scientific">Pichia kudriavzevii</name>
    <name type="common">Yeast</name>
    <name type="synonym">Issatchenkia orientalis</name>
    <dbReference type="NCBI Taxonomy" id="4909"/>
    <lineage>
        <taxon>Eukaryota</taxon>
        <taxon>Fungi</taxon>
        <taxon>Dikarya</taxon>
        <taxon>Ascomycota</taxon>
        <taxon>Saccharomycotina</taxon>
        <taxon>Pichiomycetes</taxon>
        <taxon>Pichiales</taxon>
        <taxon>Pichiaceae</taxon>
        <taxon>Pichia</taxon>
    </lineage>
</organism>
<dbReference type="InterPro" id="IPR050335">
    <property type="entry name" value="ERT1_acuK_gluconeogen_tf"/>
</dbReference>
<dbReference type="CDD" id="cd00067">
    <property type="entry name" value="GAL4"/>
    <property type="match status" value="1"/>
</dbReference>
<dbReference type="GeneID" id="40385260"/>
<protein>
    <recommendedName>
        <fullName evidence="12">Transcription activator of gluconeogenesis ERT1</fullName>
    </recommendedName>
</protein>
<dbReference type="RefSeq" id="XP_029322908.1">
    <property type="nucleotide sequence ID" value="XM_029467048.1"/>
</dbReference>
<dbReference type="InterPro" id="IPR000014">
    <property type="entry name" value="PAS"/>
</dbReference>
<evidence type="ECO:0000256" key="10">
    <source>
        <dbReference type="ARBA" id="ARBA00023242"/>
    </source>
</evidence>
<dbReference type="InterPro" id="IPR036864">
    <property type="entry name" value="Zn2-C6_fun-type_DNA-bd_sf"/>
</dbReference>
<evidence type="ECO:0000256" key="8">
    <source>
        <dbReference type="ARBA" id="ARBA00023159"/>
    </source>
</evidence>
<dbReference type="PANTHER" id="PTHR47659">
    <property type="entry name" value="ZN(II)2CYS6 TRANSCRIPTION FACTOR (EUROFUNG)-RELATED"/>
    <property type="match status" value="1"/>
</dbReference>
<gene>
    <name evidence="15" type="ORF">C5L36_0D01690</name>
</gene>
<dbReference type="SMART" id="SM00066">
    <property type="entry name" value="GAL4"/>
    <property type="match status" value="1"/>
</dbReference>
<comment type="function">
    <text evidence="11">Transcription factor which regulates nonfermentable carbon utilization. Activator of gluconeogenetic genes.</text>
</comment>
<dbReference type="SUPFAM" id="SSF55785">
    <property type="entry name" value="PYP-like sensor domain (PAS domain)"/>
    <property type="match status" value="1"/>
</dbReference>
<accession>A0A2U9R836</accession>
<proteinExistence type="inferred from homology"/>
<dbReference type="EMBL" id="CP028776">
    <property type="protein sequence ID" value="AWU77431.1"/>
    <property type="molecule type" value="Genomic_DNA"/>
</dbReference>
<evidence type="ECO:0000256" key="12">
    <source>
        <dbReference type="ARBA" id="ARBA00040903"/>
    </source>
</evidence>
<keyword evidence="16" id="KW-1185">Reference proteome</keyword>
<dbReference type="OrthoDB" id="2538135at2759"/>
<keyword evidence="9" id="KW-0804">Transcription</keyword>
<evidence type="ECO:0000313" key="16">
    <source>
        <dbReference type="Proteomes" id="UP000249293"/>
    </source>
</evidence>
<reference evidence="15 16" key="1">
    <citation type="submission" date="2018-06" db="EMBL/GenBank/DDBJ databases">
        <title>Population genomics shows no distinction between pathogenic Candida krusei and environmental Pichia kudriavzevii: One species, four names.</title>
        <authorList>
            <person name="Douglass A.P."/>
            <person name="Offei B."/>
            <person name="Braun-Galleani S."/>
            <person name="Coughlan A.Y."/>
            <person name="Martos A."/>
            <person name="Ortiz-Merino R.A."/>
            <person name="Byrne K.P."/>
            <person name="Wolfe K.H."/>
        </authorList>
    </citation>
    <scope>NUCLEOTIDE SEQUENCE [LARGE SCALE GENOMIC DNA]</scope>
    <source>
        <strain evidence="15 16">CBS573</strain>
    </source>
</reference>
<evidence type="ECO:0000256" key="5">
    <source>
        <dbReference type="ARBA" id="ARBA00022833"/>
    </source>
</evidence>
<feature type="domain" description="Zn(2)-C6 fungal-type" evidence="14">
    <location>
        <begin position="17"/>
        <end position="48"/>
    </location>
</feature>
<comment type="subcellular location">
    <subcellularLocation>
        <location evidence="1">Nucleus</location>
    </subcellularLocation>
</comment>
<dbReference type="PANTHER" id="PTHR47659:SF1">
    <property type="entry name" value="TRANSCRIPTION ACTIVATOR OF GLUCONEOGENESIS ERT1"/>
    <property type="match status" value="1"/>
</dbReference>
<dbReference type="GO" id="GO:0009267">
    <property type="term" value="P:cellular response to starvation"/>
    <property type="evidence" value="ECO:0007669"/>
    <property type="project" value="TreeGrafter"/>
</dbReference>
<keyword evidence="5" id="KW-0862">Zinc</keyword>
<keyword evidence="8" id="KW-0010">Activator</keyword>
<evidence type="ECO:0000256" key="11">
    <source>
        <dbReference type="ARBA" id="ARBA00037475"/>
    </source>
</evidence>
<dbReference type="InterPro" id="IPR001138">
    <property type="entry name" value="Zn2Cys6_DnaBD"/>
</dbReference>
<keyword evidence="6" id="KW-0805">Transcription regulation</keyword>
<dbReference type="GO" id="GO:0008270">
    <property type="term" value="F:zinc ion binding"/>
    <property type="evidence" value="ECO:0007669"/>
    <property type="project" value="InterPro"/>
</dbReference>
<evidence type="ECO:0000313" key="15">
    <source>
        <dbReference type="EMBL" id="AWU77431.1"/>
    </source>
</evidence>
<evidence type="ECO:0000256" key="7">
    <source>
        <dbReference type="ARBA" id="ARBA00023125"/>
    </source>
</evidence>
<keyword evidence="7" id="KW-0238">DNA-binding</keyword>
<keyword evidence="10" id="KW-0539">Nucleus</keyword>
<dbReference type="STRING" id="4909.A0A2U9R836"/>
<dbReference type="Pfam" id="PF00172">
    <property type="entry name" value="Zn_clus"/>
    <property type="match status" value="1"/>
</dbReference>
<evidence type="ECO:0000256" key="6">
    <source>
        <dbReference type="ARBA" id="ARBA00023015"/>
    </source>
</evidence>
<dbReference type="Pfam" id="PF24990">
    <property type="entry name" value="PAS_13"/>
    <property type="match status" value="2"/>
</dbReference>
<feature type="compositionally biased region" description="Polar residues" evidence="13">
    <location>
        <begin position="259"/>
        <end position="280"/>
    </location>
</feature>
<dbReference type="InterPro" id="IPR035965">
    <property type="entry name" value="PAS-like_dom_sf"/>
</dbReference>
<feature type="region of interest" description="Disordered" evidence="13">
    <location>
        <begin position="255"/>
        <end position="283"/>
    </location>
</feature>
<dbReference type="KEGG" id="pkz:C5L36_0D01690"/>
<dbReference type="AlphaFoldDB" id="A0A2U9R836"/>
<sequence>MPPKRSRRVPARKVSRACIHCRNAHITCDEGRPCKRCVKKGLADTCVDAPRKTRKYLLPGEDEIASVSMMTTQSLPAIPSTSSFNVGVPQFNMMTSMTNVPINGDGAKFSQRGIVNFNSASSNLNNTNISDNNNNSKNNSIVSNNEYNLLRIPSMSDGFMKPMRNEERRKSSHTAPSVTSEDINFLSSAADSEYAILGNIIDQDPNGPTLLNSKFVSPALSAANSEELEYLNYQPLMQESRSRTASPFVKPLQPIDMNFDSNKNDNVSGNGNSANDTQQGEDSKLTNLYPDMPHCDANTNQYYIGTMATIDGVKTHTFPDVVKQISKFKREHPQKFRERNKRSAISFSIGVLEDSNYTPELEAEITANVKIEEDGEKVSKCGLLYQEPSEIYEKVKSPFAYVKPYHELNMYLKKRFSKENLVQVSKSIAEYRPSFIAGMIKLKEDDLIFAEQCFQRTLLEYESYIGISGTPILVWRRTSQIAYVGDEFCILTGWSKEDLLSKSTFAVEIMDDKSCVEYFKIFSKIAFGDLSGDIMTECTLLTPKGESIRTSSTWTLKRDVFGIPMMIIATFLPILT</sequence>
<evidence type="ECO:0000259" key="14">
    <source>
        <dbReference type="PROSITE" id="PS50048"/>
    </source>
</evidence>
<dbReference type="PROSITE" id="PS50048">
    <property type="entry name" value="ZN2_CY6_FUNGAL_2"/>
    <property type="match status" value="1"/>
</dbReference>
<name>A0A2U9R836_PICKU</name>
<dbReference type="GO" id="GO:0005634">
    <property type="term" value="C:nucleus"/>
    <property type="evidence" value="ECO:0007669"/>
    <property type="project" value="UniProtKB-SubCell"/>
</dbReference>